<dbReference type="AlphaFoldDB" id="B7PSC6"/>
<dbReference type="EMBL" id="ABJB010880098">
    <property type="status" value="NOT_ANNOTATED_CDS"/>
    <property type="molecule type" value="Genomic_DNA"/>
</dbReference>
<sequence length="75" mass="8447">MPMQWFTDTEPRSLSKGYVFLTEPEKGKLRDRRTMGLRSFSAAACFPCALCSLEKVPARHRGAKRNNSSLASRTP</sequence>
<dbReference type="HOGENOM" id="CLU_2673849_0_0_1"/>
<dbReference type="EnsemblMetazoa" id="ISCW007273-RA">
    <property type="protein sequence ID" value="ISCW007273-PA"/>
    <property type="gene ID" value="ISCW007273"/>
</dbReference>
<reference evidence="1 3" key="1">
    <citation type="submission" date="2008-03" db="EMBL/GenBank/DDBJ databases">
        <title>Annotation of Ixodes scapularis.</title>
        <authorList>
            <consortium name="Ixodes scapularis Genome Project Consortium"/>
            <person name="Caler E."/>
            <person name="Hannick L.I."/>
            <person name="Bidwell S."/>
            <person name="Joardar V."/>
            <person name="Thiagarajan M."/>
            <person name="Amedeo P."/>
            <person name="Galinsky K.J."/>
            <person name="Schobel S."/>
            <person name="Inman J."/>
            <person name="Hostetler J."/>
            <person name="Miller J."/>
            <person name="Hammond M."/>
            <person name="Megy K."/>
            <person name="Lawson D."/>
            <person name="Kodira C."/>
            <person name="Sutton G."/>
            <person name="Meyer J."/>
            <person name="Hill C.A."/>
            <person name="Birren B."/>
            <person name="Nene V."/>
            <person name="Collins F."/>
            <person name="Alarcon-Chaidez F."/>
            <person name="Wikel S."/>
            <person name="Strausberg R."/>
        </authorList>
    </citation>
    <scope>NUCLEOTIDE SEQUENCE [LARGE SCALE GENOMIC DNA]</scope>
    <source>
        <strain evidence="3">Wikel</strain>
        <strain evidence="1">Wikel colony</strain>
    </source>
</reference>
<dbReference type="VEuPathDB" id="VectorBase:ISCW007273"/>
<reference evidence="2" key="2">
    <citation type="submission" date="2020-05" db="UniProtKB">
        <authorList>
            <consortium name="EnsemblMetazoa"/>
        </authorList>
    </citation>
    <scope>IDENTIFICATION</scope>
    <source>
        <strain evidence="2">wikel</strain>
    </source>
</reference>
<dbReference type="EMBL" id="DS777772">
    <property type="protein sequence ID" value="EEC09498.1"/>
    <property type="molecule type" value="Genomic_DNA"/>
</dbReference>
<keyword evidence="3" id="KW-1185">Reference proteome</keyword>
<dbReference type="Proteomes" id="UP000001555">
    <property type="component" value="Unassembled WGS sequence"/>
</dbReference>
<name>B7PSC6_IXOSC</name>
<dbReference type="EMBL" id="ABJB010206313">
    <property type="status" value="NOT_ANNOTATED_CDS"/>
    <property type="molecule type" value="Genomic_DNA"/>
</dbReference>
<proteinExistence type="predicted"/>
<evidence type="ECO:0000313" key="3">
    <source>
        <dbReference type="Proteomes" id="UP000001555"/>
    </source>
</evidence>
<protein>
    <submittedName>
        <fullName evidence="1 2">Uncharacterized protein</fullName>
    </submittedName>
</protein>
<organism>
    <name type="scientific">Ixodes scapularis</name>
    <name type="common">Black-legged tick</name>
    <name type="synonym">Deer tick</name>
    <dbReference type="NCBI Taxonomy" id="6945"/>
    <lineage>
        <taxon>Eukaryota</taxon>
        <taxon>Metazoa</taxon>
        <taxon>Ecdysozoa</taxon>
        <taxon>Arthropoda</taxon>
        <taxon>Chelicerata</taxon>
        <taxon>Arachnida</taxon>
        <taxon>Acari</taxon>
        <taxon>Parasitiformes</taxon>
        <taxon>Ixodida</taxon>
        <taxon>Ixodoidea</taxon>
        <taxon>Ixodidae</taxon>
        <taxon>Ixodinae</taxon>
        <taxon>Ixodes</taxon>
    </lineage>
</organism>
<evidence type="ECO:0000313" key="2">
    <source>
        <dbReference type="EnsemblMetazoa" id="ISCW007273-PA"/>
    </source>
</evidence>
<accession>B7PSC6</accession>
<evidence type="ECO:0000313" key="1">
    <source>
        <dbReference type="EMBL" id="EEC09498.1"/>
    </source>
</evidence>
<gene>
    <name evidence="1" type="ORF">IscW_ISCW007273</name>
</gene>
<dbReference type="PaxDb" id="6945-B7PSC6"/>
<dbReference type="InParanoid" id="B7PSC6"/>